<feature type="compositionally biased region" description="Low complexity" evidence="6">
    <location>
        <begin position="459"/>
        <end position="473"/>
    </location>
</feature>
<dbReference type="Proteomes" id="UP001301350">
    <property type="component" value="Unassembled WGS sequence"/>
</dbReference>
<evidence type="ECO:0000259" key="8">
    <source>
        <dbReference type="PROSITE" id="PS50157"/>
    </source>
</evidence>
<dbReference type="SUPFAM" id="SSF46565">
    <property type="entry name" value="Chaperone J-domain"/>
    <property type="match status" value="1"/>
</dbReference>
<dbReference type="InterPro" id="IPR018253">
    <property type="entry name" value="DnaJ_domain_CS"/>
</dbReference>
<dbReference type="SUPFAM" id="SSF57667">
    <property type="entry name" value="beta-beta-alpha zinc fingers"/>
    <property type="match status" value="1"/>
</dbReference>
<gene>
    <name evidence="9" type="ORF">CDCA_CDCA15G4056</name>
</gene>
<keyword evidence="1" id="KW-0479">Metal-binding</keyword>
<dbReference type="EMBL" id="JANCYW010000015">
    <property type="protein sequence ID" value="KAK4538031.1"/>
    <property type="molecule type" value="Genomic_DNA"/>
</dbReference>
<reference evidence="9 10" key="1">
    <citation type="submission" date="2022-07" db="EMBL/GenBank/DDBJ databases">
        <title>Genome-wide signatures of adaptation to extreme environments.</title>
        <authorList>
            <person name="Cho C.H."/>
            <person name="Yoon H.S."/>
        </authorList>
    </citation>
    <scope>NUCLEOTIDE SEQUENCE [LARGE SCALE GENOMIC DNA]</scope>
    <source>
        <strain evidence="9 10">DBV 063 E5</strain>
    </source>
</reference>
<dbReference type="PROSITE" id="PS00636">
    <property type="entry name" value="DNAJ_1"/>
    <property type="match status" value="1"/>
</dbReference>
<dbReference type="GO" id="GO:0005737">
    <property type="term" value="C:cytoplasm"/>
    <property type="evidence" value="ECO:0007669"/>
    <property type="project" value="TreeGrafter"/>
</dbReference>
<evidence type="ECO:0000256" key="5">
    <source>
        <dbReference type="SAM" id="Coils"/>
    </source>
</evidence>
<dbReference type="PROSITE" id="PS00028">
    <property type="entry name" value="ZINC_FINGER_C2H2_1"/>
    <property type="match status" value="2"/>
</dbReference>
<dbReference type="Pfam" id="PF00226">
    <property type="entry name" value="DnaJ"/>
    <property type="match status" value="1"/>
</dbReference>
<feature type="domain" description="J" evidence="7">
    <location>
        <begin position="26"/>
        <end position="92"/>
    </location>
</feature>
<accession>A0AAV9J169</accession>
<name>A0AAV9J169_CYACA</name>
<proteinExistence type="predicted"/>
<dbReference type="PROSITE" id="PS50076">
    <property type="entry name" value="DNAJ_2"/>
    <property type="match status" value="1"/>
</dbReference>
<feature type="compositionally biased region" description="Basic residues" evidence="6">
    <location>
        <begin position="487"/>
        <end position="499"/>
    </location>
</feature>
<dbReference type="InterPro" id="IPR022755">
    <property type="entry name" value="Znf_C2H2_jaz"/>
</dbReference>
<evidence type="ECO:0000256" key="6">
    <source>
        <dbReference type="SAM" id="MobiDB-lite"/>
    </source>
</evidence>
<sequence>MRFFRWGWGGATGESAVATAKPVMRCHYEVLGVVRNATGEEITRAFRQGALRLHPDKNPHRAADAAEEFKELRRAYEVLSDPHEREWYDNHREDILHGHDPAEEADGGGGGGGGDASAASPIHRATQVDLYAYFQPSAYSGYDGGPKSFYAVYGGVFTALSAEEEAVGARPAPAFGAADAPWAAVSAFYRHWESFVSSKSFGFADMWNLAEAPDRATRRAMERENRRARERTRREFQQLVTELVTFVKRRDRRVQQHQEDALRRAAAAREQASALQEQREQLRAMHAARLAAQLEEDLPNLDELLQHLEEAHIGSAQNGRVAQTAAAASEAPPCPAATYYCVACKKQFKSRAQWGNHESSKRHRDNVRQLRKSLRVGRDEELKVCIVSGDGIDEEDREVSSDVAAGQTDGEIDDDHPEAEEEEGEVRGDDTECSTVQASRRIDRRDGDSGSSAKVPDPSVNADASASADADVATDINAPGAVEHSGKHTPKKEKKRRRATTASKNASQNQCGTCRETFPTRNALFRHLREMDHAQYR</sequence>
<dbReference type="PRINTS" id="PR00625">
    <property type="entry name" value="JDOMAIN"/>
</dbReference>
<dbReference type="InterPro" id="IPR054076">
    <property type="entry name" value="ZUO1-like_ZHD"/>
</dbReference>
<dbReference type="SMART" id="SM00355">
    <property type="entry name" value="ZnF_C2H2"/>
    <property type="match status" value="2"/>
</dbReference>
<dbReference type="AlphaFoldDB" id="A0AAV9J169"/>
<evidence type="ECO:0000256" key="4">
    <source>
        <dbReference type="PROSITE-ProRule" id="PRU00042"/>
    </source>
</evidence>
<dbReference type="GO" id="GO:0003676">
    <property type="term" value="F:nucleic acid binding"/>
    <property type="evidence" value="ECO:0007669"/>
    <property type="project" value="InterPro"/>
</dbReference>
<evidence type="ECO:0000313" key="9">
    <source>
        <dbReference type="EMBL" id="KAK4538031.1"/>
    </source>
</evidence>
<dbReference type="CDD" id="cd06257">
    <property type="entry name" value="DnaJ"/>
    <property type="match status" value="1"/>
</dbReference>
<feature type="region of interest" description="Disordered" evidence="6">
    <location>
        <begin position="393"/>
        <end position="514"/>
    </location>
</feature>
<dbReference type="SMART" id="SM00271">
    <property type="entry name" value="DnaJ"/>
    <property type="match status" value="1"/>
</dbReference>
<dbReference type="InterPro" id="IPR003604">
    <property type="entry name" value="Matrin/U1-like-C_Znf_C2H2"/>
</dbReference>
<dbReference type="GO" id="GO:0008270">
    <property type="term" value="F:zinc ion binding"/>
    <property type="evidence" value="ECO:0007669"/>
    <property type="project" value="UniProtKB-KW"/>
</dbReference>
<feature type="coiled-coil region" evidence="5">
    <location>
        <begin position="258"/>
        <end position="311"/>
    </location>
</feature>
<dbReference type="PANTHER" id="PTHR44029">
    <property type="entry name" value="DNAJ HOMOLOG SUBFAMILY C MEMBER 21"/>
    <property type="match status" value="1"/>
</dbReference>
<feature type="compositionally biased region" description="Acidic residues" evidence="6">
    <location>
        <begin position="410"/>
        <end position="424"/>
    </location>
</feature>
<dbReference type="InterPro" id="IPR051964">
    <property type="entry name" value="Chaperone_stress_response"/>
</dbReference>
<keyword evidence="3" id="KW-0862">Zinc</keyword>
<dbReference type="Gene3D" id="3.30.160.60">
    <property type="entry name" value="Classic Zinc Finger"/>
    <property type="match status" value="1"/>
</dbReference>
<dbReference type="Pfam" id="PF21884">
    <property type="entry name" value="ZUO1-like_ZHD"/>
    <property type="match status" value="1"/>
</dbReference>
<dbReference type="InterPro" id="IPR013087">
    <property type="entry name" value="Znf_C2H2_type"/>
</dbReference>
<keyword evidence="5" id="KW-0175">Coiled coil</keyword>
<evidence type="ECO:0000256" key="3">
    <source>
        <dbReference type="ARBA" id="ARBA00022833"/>
    </source>
</evidence>
<feature type="region of interest" description="Disordered" evidence="6">
    <location>
        <begin position="97"/>
        <end position="119"/>
    </location>
</feature>
<evidence type="ECO:0000313" key="10">
    <source>
        <dbReference type="Proteomes" id="UP001301350"/>
    </source>
</evidence>
<dbReference type="InterPro" id="IPR036869">
    <property type="entry name" value="J_dom_sf"/>
</dbReference>
<evidence type="ECO:0000256" key="2">
    <source>
        <dbReference type="ARBA" id="ARBA00022771"/>
    </source>
</evidence>
<dbReference type="SMART" id="SM00451">
    <property type="entry name" value="ZnF_U1"/>
    <property type="match status" value="1"/>
</dbReference>
<organism evidence="9 10">
    <name type="scientific">Cyanidium caldarium</name>
    <name type="common">Red alga</name>
    <dbReference type="NCBI Taxonomy" id="2771"/>
    <lineage>
        <taxon>Eukaryota</taxon>
        <taxon>Rhodophyta</taxon>
        <taxon>Bangiophyceae</taxon>
        <taxon>Cyanidiales</taxon>
        <taxon>Cyanidiaceae</taxon>
        <taxon>Cyanidium</taxon>
    </lineage>
</organism>
<comment type="caution">
    <text evidence="9">The sequence shown here is derived from an EMBL/GenBank/DDBJ whole genome shotgun (WGS) entry which is preliminary data.</text>
</comment>
<keyword evidence="2 4" id="KW-0863">Zinc-finger</keyword>
<dbReference type="InterPro" id="IPR036236">
    <property type="entry name" value="Znf_C2H2_sf"/>
</dbReference>
<evidence type="ECO:0000256" key="1">
    <source>
        <dbReference type="ARBA" id="ARBA00022723"/>
    </source>
</evidence>
<dbReference type="Pfam" id="PF12171">
    <property type="entry name" value="zf-C2H2_jaz"/>
    <property type="match status" value="1"/>
</dbReference>
<dbReference type="PROSITE" id="PS50157">
    <property type="entry name" value="ZINC_FINGER_C2H2_2"/>
    <property type="match status" value="1"/>
</dbReference>
<dbReference type="PANTHER" id="PTHR44029:SF1">
    <property type="entry name" value="DNAJ HOMOLOG SUBFAMILY C MEMBER 21"/>
    <property type="match status" value="1"/>
</dbReference>
<dbReference type="Gene3D" id="1.10.287.110">
    <property type="entry name" value="DnaJ domain"/>
    <property type="match status" value="1"/>
</dbReference>
<feature type="domain" description="C2H2-type" evidence="8">
    <location>
        <begin position="509"/>
        <end position="537"/>
    </location>
</feature>
<evidence type="ECO:0000259" key="7">
    <source>
        <dbReference type="PROSITE" id="PS50076"/>
    </source>
</evidence>
<keyword evidence="10" id="KW-1185">Reference proteome</keyword>
<protein>
    <submittedName>
        <fullName evidence="9">Uncharacterized protein</fullName>
    </submittedName>
</protein>
<dbReference type="InterPro" id="IPR001623">
    <property type="entry name" value="DnaJ_domain"/>
</dbReference>